<protein>
    <submittedName>
        <fullName evidence="2">Uncharacterized protein</fullName>
    </submittedName>
</protein>
<proteinExistence type="predicted"/>
<feature type="region of interest" description="Disordered" evidence="1">
    <location>
        <begin position="20"/>
        <end position="52"/>
    </location>
</feature>
<reference evidence="3" key="1">
    <citation type="journal article" date="2019" name="Int. J. Syst. Evol. Microbiol.">
        <title>The Global Catalogue of Microorganisms (GCM) 10K type strain sequencing project: providing services to taxonomists for standard genome sequencing and annotation.</title>
        <authorList>
            <consortium name="The Broad Institute Genomics Platform"/>
            <consortium name="The Broad Institute Genome Sequencing Center for Infectious Disease"/>
            <person name="Wu L."/>
            <person name="Ma J."/>
        </authorList>
    </citation>
    <scope>NUCLEOTIDE SEQUENCE [LARGE SCALE GENOMIC DNA]</scope>
    <source>
        <strain evidence="3">JCM 18409</strain>
    </source>
</reference>
<feature type="region of interest" description="Disordered" evidence="1">
    <location>
        <begin position="118"/>
        <end position="141"/>
    </location>
</feature>
<keyword evidence="3" id="KW-1185">Reference proteome</keyword>
<sequence>MTVPEPEPKGAPEVFHTCRGALEPFPPEPEALRGRTGPGQTESALLPVPPRAGSQGAFLVPVRIPPTGSGRASVGQRLNRCEQNEQNHRYCGAYRLAVRSAGTRTTGGPLKAPRCTRPGTAISGNVPQDIPRCQSRPPRRF</sequence>
<evidence type="ECO:0000256" key="1">
    <source>
        <dbReference type="SAM" id="MobiDB-lite"/>
    </source>
</evidence>
<gene>
    <name evidence="2" type="ORF">GCM10023335_08420</name>
</gene>
<dbReference type="EMBL" id="BAABKB010000002">
    <property type="protein sequence ID" value="GAA4997642.1"/>
    <property type="molecule type" value="Genomic_DNA"/>
</dbReference>
<evidence type="ECO:0000313" key="3">
    <source>
        <dbReference type="Proteomes" id="UP001501759"/>
    </source>
</evidence>
<organism evidence="2 3">
    <name type="scientific">Streptomyces siamensis</name>
    <dbReference type="NCBI Taxonomy" id="1274986"/>
    <lineage>
        <taxon>Bacteria</taxon>
        <taxon>Bacillati</taxon>
        <taxon>Actinomycetota</taxon>
        <taxon>Actinomycetes</taxon>
        <taxon>Kitasatosporales</taxon>
        <taxon>Streptomycetaceae</taxon>
        <taxon>Streptomyces</taxon>
    </lineage>
</organism>
<name>A0ABP9IGN0_9ACTN</name>
<comment type="caution">
    <text evidence="2">The sequence shown here is derived from an EMBL/GenBank/DDBJ whole genome shotgun (WGS) entry which is preliminary data.</text>
</comment>
<dbReference type="Proteomes" id="UP001501759">
    <property type="component" value="Unassembled WGS sequence"/>
</dbReference>
<evidence type="ECO:0000313" key="2">
    <source>
        <dbReference type="EMBL" id="GAA4997642.1"/>
    </source>
</evidence>
<accession>A0ABP9IGN0</accession>